<organism evidence="3 4">
    <name type="scientific">Albibacterium profundi</name>
    <dbReference type="NCBI Taxonomy" id="3134906"/>
    <lineage>
        <taxon>Bacteria</taxon>
        <taxon>Pseudomonadati</taxon>
        <taxon>Bacteroidota</taxon>
        <taxon>Sphingobacteriia</taxon>
        <taxon>Sphingobacteriales</taxon>
        <taxon>Sphingobacteriaceae</taxon>
        <taxon>Albibacterium</taxon>
    </lineage>
</organism>
<evidence type="ECO:0000259" key="2">
    <source>
        <dbReference type="PROSITE" id="PS51704"/>
    </source>
</evidence>
<dbReference type="PANTHER" id="PTHR46211:SF1">
    <property type="entry name" value="GLYCEROPHOSPHODIESTER PHOSPHODIESTERASE, CYTOPLASMIC"/>
    <property type="match status" value="1"/>
</dbReference>
<gene>
    <name evidence="3" type="ORF">WKR92_13275</name>
</gene>
<dbReference type="RefSeq" id="WP_375558328.1">
    <property type="nucleotide sequence ID" value="NZ_JBBVGT010000003.1"/>
</dbReference>
<protein>
    <submittedName>
        <fullName evidence="3">Glycerophosphodiester phosphodiesterase family protein</fullName>
    </submittedName>
</protein>
<dbReference type="InterPro" id="IPR017946">
    <property type="entry name" value="PLC-like_Pdiesterase_TIM-brl"/>
</dbReference>
<dbReference type="Proteomes" id="UP001580928">
    <property type="component" value="Unassembled WGS sequence"/>
</dbReference>
<dbReference type="Gene3D" id="3.20.20.190">
    <property type="entry name" value="Phosphatidylinositol (PI) phosphodiesterase"/>
    <property type="match status" value="1"/>
</dbReference>
<accession>A0ABV5CGV0</accession>
<sequence length="260" mass="29584">MKQFTLFTFVCGLLLVSSHAFAQFNKNQVIAHRGGWDDQIPQNSLASLNKAIDLNCFGSEFDVHLTKDDVLVVCHDHDFYGIEIEESTYEELLTKKHPNGEKIPTAREYILEGLKQKGRKKTKLIYELKTSRISTERTLKAAELTVALVKELNAEKMIEYIVFSHDAGKKLIELDPKAKVSYLNGDLTPAEAHAAGYFGLDYNHKVYKKNPSWIKEAHDLGLAINVWTVNTAEDMQFFLDQDVEYITTDQPSRLFNLIGK</sequence>
<dbReference type="Pfam" id="PF03009">
    <property type="entry name" value="GDPD"/>
    <property type="match status" value="1"/>
</dbReference>
<comment type="caution">
    <text evidence="3">The sequence shown here is derived from an EMBL/GenBank/DDBJ whole genome shotgun (WGS) entry which is preliminary data.</text>
</comment>
<dbReference type="InterPro" id="IPR030395">
    <property type="entry name" value="GP_PDE_dom"/>
</dbReference>
<dbReference type="PROSITE" id="PS51704">
    <property type="entry name" value="GP_PDE"/>
    <property type="match status" value="1"/>
</dbReference>
<name>A0ABV5CGV0_9SPHI</name>
<feature type="chain" id="PRO_5045415459" evidence="1">
    <location>
        <begin position="23"/>
        <end position="260"/>
    </location>
</feature>
<feature type="domain" description="GP-PDE" evidence="2">
    <location>
        <begin position="27"/>
        <end position="258"/>
    </location>
</feature>
<keyword evidence="1" id="KW-0732">Signal</keyword>
<dbReference type="SUPFAM" id="SSF51695">
    <property type="entry name" value="PLC-like phosphodiesterases"/>
    <property type="match status" value="1"/>
</dbReference>
<evidence type="ECO:0000256" key="1">
    <source>
        <dbReference type="SAM" id="SignalP"/>
    </source>
</evidence>
<dbReference type="PANTHER" id="PTHR46211">
    <property type="entry name" value="GLYCEROPHOSPHORYL DIESTER PHOSPHODIESTERASE"/>
    <property type="match status" value="1"/>
</dbReference>
<proteinExistence type="predicted"/>
<evidence type="ECO:0000313" key="4">
    <source>
        <dbReference type="Proteomes" id="UP001580928"/>
    </source>
</evidence>
<reference evidence="3 4" key="1">
    <citation type="submission" date="2024-04" db="EMBL/GenBank/DDBJ databases">
        <title>Albibacterium profundi sp. nov., isolated from sediment of the Challenger Deep of Mariana Trench.</title>
        <authorList>
            <person name="Wang Y."/>
        </authorList>
    </citation>
    <scope>NUCLEOTIDE SEQUENCE [LARGE SCALE GENOMIC DNA]</scope>
    <source>
        <strain evidence="3 4">RHL897</strain>
    </source>
</reference>
<feature type="signal peptide" evidence="1">
    <location>
        <begin position="1"/>
        <end position="22"/>
    </location>
</feature>
<dbReference type="EMBL" id="JBBVGT010000003">
    <property type="protein sequence ID" value="MFB5946799.1"/>
    <property type="molecule type" value="Genomic_DNA"/>
</dbReference>
<evidence type="ECO:0000313" key="3">
    <source>
        <dbReference type="EMBL" id="MFB5946799.1"/>
    </source>
</evidence>
<keyword evidence="4" id="KW-1185">Reference proteome</keyword>